<dbReference type="PANTHER" id="PTHR42208">
    <property type="entry name" value="HEAVY METAL TRANSPORTER-RELATED"/>
    <property type="match status" value="1"/>
</dbReference>
<keyword evidence="1" id="KW-0472">Membrane</keyword>
<feature type="transmembrane region" description="Helical" evidence="1">
    <location>
        <begin position="153"/>
        <end position="177"/>
    </location>
</feature>
<dbReference type="Pfam" id="PF13386">
    <property type="entry name" value="DsbD_2"/>
    <property type="match status" value="1"/>
</dbReference>
<dbReference type="RefSeq" id="WP_162521569.1">
    <property type="nucleotide sequence ID" value="NZ_JAYMMG010000018.1"/>
</dbReference>
<feature type="transmembrane region" description="Helical" evidence="1">
    <location>
        <begin position="74"/>
        <end position="94"/>
    </location>
</feature>
<dbReference type="AlphaFoldDB" id="A0A7K1GL85"/>
<protein>
    <submittedName>
        <fullName evidence="3">Sulfite exporter TauE/SafE family protein</fullName>
    </submittedName>
</protein>
<feature type="transmembrane region" description="Helical" evidence="1">
    <location>
        <begin position="125"/>
        <end position="147"/>
    </location>
</feature>
<evidence type="ECO:0000259" key="2">
    <source>
        <dbReference type="Pfam" id="PF13386"/>
    </source>
</evidence>
<dbReference type="InterPro" id="IPR039447">
    <property type="entry name" value="UreH-like_TM_dom"/>
</dbReference>
<accession>A0A7K1GL85</accession>
<sequence length="231" mass="25566">MLTGLVFGLVSSLHCIGMCGPIAIMLPVSRDNQAKKVMQIMTYHLGRISAYSILGLVFGIFGKGLFLAGLQQQVSIIVGILMILFVLVPQSKLGKLNFLMPFYKLVSKIQQALGRQFKKQTTSSLYTIGFFNGFLPCGMVYVALFGALSTQSILYGMLYMVLFGVGTIPLMSLMIYVRDLFSMKVRGAILKYYPIIIVIFGMLFIVRGLGLDIPFLSPDTLNLFVRSEPNC</sequence>
<comment type="caution">
    <text evidence="3">The sequence shown here is derived from an EMBL/GenBank/DDBJ whole genome shotgun (WGS) entry which is preliminary data.</text>
</comment>
<evidence type="ECO:0000256" key="1">
    <source>
        <dbReference type="SAM" id="Phobius"/>
    </source>
</evidence>
<dbReference type="PANTHER" id="PTHR42208:SF1">
    <property type="entry name" value="HEAVY METAL TRANSPORTER"/>
    <property type="match status" value="1"/>
</dbReference>
<organism evidence="3 4">
    <name type="scientific">Myroides pelagicus</name>
    <dbReference type="NCBI Taxonomy" id="270914"/>
    <lineage>
        <taxon>Bacteria</taxon>
        <taxon>Pseudomonadati</taxon>
        <taxon>Bacteroidota</taxon>
        <taxon>Flavobacteriia</taxon>
        <taxon>Flavobacteriales</taxon>
        <taxon>Flavobacteriaceae</taxon>
        <taxon>Myroides</taxon>
    </lineage>
</organism>
<evidence type="ECO:0000313" key="4">
    <source>
        <dbReference type="Proteomes" id="UP000488936"/>
    </source>
</evidence>
<feature type="domain" description="Urease accessory protein UreH-like transmembrane" evidence="2">
    <location>
        <begin position="5"/>
        <end position="202"/>
    </location>
</feature>
<dbReference type="EMBL" id="WMJY01000008">
    <property type="protein sequence ID" value="MTH29299.1"/>
    <property type="molecule type" value="Genomic_DNA"/>
</dbReference>
<feature type="transmembrane region" description="Helical" evidence="1">
    <location>
        <begin position="48"/>
        <end position="68"/>
    </location>
</feature>
<feature type="transmembrane region" description="Helical" evidence="1">
    <location>
        <begin position="6"/>
        <end position="28"/>
    </location>
</feature>
<evidence type="ECO:0000313" key="3">
    <source>
        <dbReference type="EMBL" id="MTH29299.1"/>
    </source>
</evidence>
<dbReference type="Proteomes" id="UP000488936">
    <property type="component" value="Unassembled WGS sequence"/>
</dbReference>
<feature type="transmembrane region" description="Helical" evidence="1">
    <location>
        <begin position="189"/>
        <end position="209"/>
    </location>
</feature>
<keyword evidence="1" id="KW-1133">Transmembrane helix</keyword>
<gene>
    <name evidence="3" type="ORF">GJV77_05100</name>
</gene>
<keyword evidence="1" id="KW-0812">Transmembrane</keyword>
<reference evidence="3 4" key="1">
    <citation type="journal article" date="2006" name="Int. J. Syst. Evol. Microbiol.">
        <title>Myroides pelagicus sp. nov., isolated from seawater in Thailand.</title>
        <authorList>
            <person name="Yoon J."/>
            <person name="Maneerat S."/>
            <person name="Kawai F."/>
            <person name="Yokota A."/>
        </authorList>
    </citation>
    <scope>NUCLEOTIDE SEQUENCE [LARGE SCALE GENOMIC DNA]</scope>
    <source>
        <strain evidence="3 4">SM1T</strain>
    </source>
</reference>
<proteinExistence type="predicted"/>
<keyword evidence="4" id="KW-1185">Reference proteome</keyword>
<name>A0A7K1GL85_9FLAO</name>